<gene>
    <name evidence="3" type="ORF">SJ2017_3484</name>
</gene>
<dbReference type="Gene3D" id="3.40.50.1820">
    <property type="entry name" value="alpha/beta hydrolase"/>
    <property type="match status" value="1"/>
</dbReference>
<keyword evidence="4" id="KW-1185">Reference proteome</keyword>
<dbReference type="InterPro" id="IPR029058">
    <property type="entry name" value="AB_hydrolase_fold"/>
</dbReference>
<protein>
    <submittedName>
        <fullName evidence="3">Lipase class 3</fullName>
    </submittedName>
</protein>
<dbReference type="PANTHER" id="PTHR45856:SF24">
    <property type="entry name" value="FUNGAL LIPASE-LIKE DOMAIN-CONTAINING PROTEIN"/>
    <property type="match status" value="1"/>
</dbReference>
<keyword evidence="1" id="KW-0812">Transmembrane</keyword>
<dbReference type="InterPro" id="IPR002921">
    <property type="entry name" value="Fungal_lipase-type"/>
</dbReference>
<evidence type="ECO:0000313" key="4">
    <source>
        <dbReference type="Proteomes" id="UP000191820"/>
    </source>
</evidence>
<dbReference type="RefSeq" id="WP_080916704.1">
    <property type="nucleotide sequence ID" value="NZ_CP020472.1"/>
</dbReference>
<sequence length="390" mass="42433">MPILSPKLAAELSQATYSLIDMQSEFGGRTKFGNAYINNHYDFQAKGIGKTGGFVMNRHSGFAAMGVGKGQYQGDAVIAIRGTQFNSIADWSTNAQIGLTSSEGGQIVHAGFNNAFNSLRPQFKTFLDQWRTANPGKAVHCVGHSLGGALASLTADWAALSNYSSNVNLYTFGAPRVGQQSFANKNTNRLNKIHRCTHGADLVPKVPLWPFIHAPYKGFEYRLDNSQGLKISAHGMDPDEGAVPGYLVSADTESWAHLSTKANEYLQPVKLKYENRNQASYSDYWSDRLSAALITILKETGYYAAVAAQATISAGLTFYDLVAKTLEKIASAASAAAEEVRGLLGHMLAFAGSVVTVVTDLTYATIRMIFDKMLKRLYEGVRQAIKLVYK</sequence>
<dbReference type="PANTHER" id="PTHR45856">
    <property type="entry name" value="ALPHA/BETA-HYDROLASES SUPERFAMILY PROTEIN"/>
    <property type="match status" value="1"/>
</dbReference>
<evidence type="ECO:0000313" key="3">
    <source>
        <dbReference type="EMBL" id="ARD23733.1"/>
    </source>
</evidence>
<feature type="transmembrane region" description="Helical" evidence="1">
    <location>
        <begin position="343"/>
        <end position="366"/>
    </location>
</feature>
<dbReference type="InterPro" id="IPR051218">
    <property type="entry name" value="Sec_MonoDiacylglyc_Lipase"/>
</dbReference>
<dbReference type="Pfam" id="PF01764">
    <property type="entry name" value="Lipase_3"/>
    <property type="match status" value="1"/>
</dbReference>
<name>A0ABN4YKY4_9GAMM</name>
<accession>A0ABN4YKY4</accession>
<dbReference type="EMBL" id="CP020472">
    <property type="protein sequence ID" value="ARD23733.1"/>
    <property type="molecule type" value="Genomic_DNA"/>
</dbReference>
<reference evidence="3 4" key="1">
    <citation type="submission" date="2017-03" db="EMBL/GenBank/DDBJ databases">
        <title>Genome sequencing of Shewanella japonica KCTC 22435.</title>
        <authorList>
            <person name="Kim K.M."/>
        </authorList>
    </citation>
    <scope>NUCLEOTIDE SEQUENCE [LARGE SCALE GENOMIC DNA]</scope>
    <source>
        <strain evidence="3 4">KCTC 22435</strain>
    </source>
</reference>
<evidence type="ECO:0000256" key="1">
    <source>
        <dbReference type="SAM" id="Phobius"/>
    </source>
</evidence>
<organism evidence="3 4">
    <name type="scientific">Shewanella japonica</name>
    <dbReference type="NCBI Taxonomy" id="93973"/>
    <lineage>
        <taxon>Bacteria</taxon>
        <taxon>Pseudomonadati</taxon>
        <taxon>Pseudomonadota</taxon>
        <taxon>Gammaproteobacteria</taxon>
        <taxon>Alteromonadales</taxon>
        <taxon>Shewanellaceae</taxon>
        <taxon>Shewanella</taxon>
    </lineage>
</organism>
<evidence type="ECO:0000259" key="2">
    <source>
        <dbReference type="Pfam" id="PF01764"/>
    </source>
</evidence>
<keyword evidence="1" id="KW-0472">Membrane</keyword>
<feature type="domain" description="Fungal lipase-type" evidence="2">
    <location>
        <begin position="77"/>
        <end position="209"/>
    </location>
</feature>
<keyword evidence="1" id="KW-1133">Transmembrane helix</keyword>
<dbReference type="Proteomes" id="UP000191820">
    <property type="component" value="Chromosome"/>
</dbReference>
<proteinExistence type="predicted"/>
<dbReference type="CDD" id="cd00519">
    <property type="entry name" value="Lipase_3"/>
    <property type="match status" value="1"/>
</dbReference>
<dbReference type="SUPFAM" id="SSF53474">
    <property type="entry name" value="alpha/beta-Hydrolases"/>
    <property type="match status" value="1"/>
</dbReference>